<keyword evidence="4" id="KW-1185">Reference proteome</keyword>
<dbReference type="EMBL" id="JBHSBU010000001">
    <property type="protein sequence ID" value="MFC4161095.1"/>
    <property type="molecule type" value="Genomic_DNA"/>
</dbReference>
<dbReference type="SUPFAM" id="SSF51905">
    <property type="entry name" value="FAD/NAD(P)-binding domain"/>
    <property type="match status" value="1"/>
</dbReference>
<evidence type="ECO:0000259" key="2">
    <source>
        <dbReference type="Pfam" id="PF01266"/>
    </source>
</evidence>
<gene>
    <name evidence="3" type="ORF">ACFOW7_17295</name>
</gene>
<dbReference type="SUPFAM" id="SSF54373">
    <property type="entry name" value="FAD-linked reductases, C-terminal domain"/>
    <property type="match status" value="1"/>
</dbReference>
<reference evidence="4" key="1">
    <citation type="journal article" date="2019" name="Int. J. Syst. Evol. Microbiol.">
        <title>The Global Catalogue of Microorganisms (GCM) 10K type strain sequencing project: providing services to taxonomists for standard genome sequencing and annotation.</title>
        <authorList>
            <consortium name="The Broad Institute Genomics Platform"/>
            <consortium name="The Broad Institute Genome Sequencing Center for Infectious Disease"/>
            <person name="Wu L."/>
            <person name="Ma J."/>
        </authorList>
    </citation>
    <scope>NUCLEOTIDE SEQUENCE [LARGE SCALE GENOMIC DNA]</scope>
    <source>
        <strain evidence="4">LMG 29894</strain>
    </source>
</reference>
<evidence type="ECO:0000256" key="1">
    <source>
        <dbReference type="ARBA" id="ARBA00023002"/>
    </source>
</evidence>
<dbReference type="RefSeq" id="WP_378166645.1">
    <property type="nucleotide sequence ID" value="NZ_JBHSBU010000001.1"/>
</dbReference>
<comment type="caution">
    <text evidence="3">The sequence shown here is derived from an EMBL/GenBank/DDBJ whole genome shotgun (WGS) entry which is preliminary data.</text>
</comment>
<dbReference type="PANTHER" id="PTHR13847">
    <property type="entry name" value="SARCOSINE DEHYDROGENASE-RELATED"/>
    <property type="match status" value="1"/>
</dbReference>
<sequence length="377" mass="40070">MKVDIAVVGAGIIGAALADALSQLRLKVAVIEAGIPGGGTSAAGMGHLVALDGNAAELALARDGLRRWQALQGDLPSAVEYRACGTLWLARNEEEMATAAAKQAVFRRLGLKAELLTPEILYRLEPNLAQGLAGGLLRPDEAVIYPPAAVAFLLQRAELRGTQLIRQRAQAVDEGVVRLEDGSRIAAEQVVVAAGVNSTALVPGLPLQPRKGQLVITERYAGLVRHQLIELGYAQSAHGNDDASVAFNVQPRATGQLLIGSSRQYHDSRPEIDWPLLRRMLLRAFDFLPGLRHLQAVRTWTGLRPATPDKLPLLGPLPDRPGLWLATGHEGLGITTALSSAAHLAARLTGRPSALPSSAYDPARFSVATPEPEICHG</sequence>
<dbReference type="PANTHER" id="PTHR13847:SF287">
    <property type="entry name" value="FAD-DEPENDENT OXIDOREDUCTASE DOMAIN-CONTAINING PROTEIN 1"/>
    <property type="match status" value="1"/>
</dbReference>
<evidence type="ECO:0000313" key="3">
    <source>
        <dbReference type="EMBL" id="MFC4161095.1"/>
    </source>
</evidence>
<keyword evidence="1 3" id="KW-0560">Oxidoreductase</keyword>
<dbReference type="InterPro" id="IPR006076">
    <property type="entry name" value="FAD-dep_OxRdtase"/>
</dbReference>
<dbReference type="InterPro" id="IPR036188">
    <property type="entry name" value="FAD/NAD-bd_sf"/>
</dbReference>
<dbReference type="GO" id="GO:0016491">
    <property type="term" value="F:oxidoreductase activity"/>
    <property type="evidence" value="ECO:0007669"/>
    <property type="project" value="UniProtKB-KW"/>
</dbReference>
<protein>
    <submittedName>
        <fullName evidence="3">NAD(P)/FAD-dependent oxidoreductase</fullName>
        <ecNumber evidence="3">1.-.-.-</ecNumber>
    </submittedName>
</protein>
<dbReference type="Pfam" id="PF01266">
    <property type="entry name" value="DAO"/>
    <property type="match status" value="1"/>
</dbReference>
<dbReference type="Gene3D" id="3.50.50.60">
    <property type="entry name" value="FAD/NAD(P)-binding domain"/>
    <property type="match status" value="1"/>
</dbReference>
<dbReference type="Gene3D" id="3.30.9.10">
    <property type="entry name" value="D-Amino Acid Oxidase, subunit A, domain 2"/>
    <property type="match status" value="1"/>
</dbReference>
<organism evidence="3 4">
    <name type="scientific">Chitinimonas lacunae</name>
    <dbReference type="NCBI Taxonomy" id="1963018"/>
    <lineage>
        <taxon>Bacteria</taxon>
        <taxon>Pseudomonadati</taxon>
        <taxon>Pseudomonadota</taxon>
        <taxon>Betaproteobacteria</taxon>
        <taxon>Neisseriales</taxon>
        <taxon>Chitinibacteraceae</taxon>
        <taxon>Chitinimonas</taxon>
    </lineage>
</organism>
<dbReference type="Proteomes" id="UP001595791">
    <property type="component" value="Unassembled WGS sequence"/>
</dbReference>
<feature type="domain" description="FAD dependent oxidoreductase" evidence="2">
    <location>
        <begin position="4"/>
        <end position="347"/>
    </location>
</feature>
<evidence type="ECO:0000313" key="4">
    <source>
        <dbReference type="Proteomes" id="UP001595791"/>
    </source>
</evidence>
<accession>A0ABV8MWA6</accession>
<dbReference type="EC" id="1.-.-.-" evidence="3"/>
<name>A0ABV8MWA6_9NEIS</name>
<proteinExistence type="predicted"/>